<dbReference type="EMBL" id="FNWU01000012">
    <property type="protein sequence ID" value="SEH60802.1"/>
    <property type="molecule type" value="Genomic_DNA"/>
</dbReference>
<evidence type="ECO:0000313" key="1">
    <source>
        <dbReference type="EMBL" id="SEH60802.1"/>
    </source>
</evidence>
<reference evidence="1 2" key="1">
    <citation type="submission" date="2016-10" db="EMBL/GenBank/DDBJ databases">
        <authorList>
            <person name="de Groot N.N."/>
        </authorList>
    </citation>
    <scope>NUCLEOTIDE SEQUENCE [LARGE SCALE GENOMIC DNA]</scope>
    <source>
        <strain evidence="1 2">IBRC-M10418</strain>
    </source>
</reference>
<accession>A0A1H6JP23</accession>
<organism evidence="1 2">
    <name type="scientific">Halopenitus malekzadehii</name>
    <dbReference type="NCBI Taxonomy" id="1267564"/>
    <lineage>
        <taxon>Archaea</taxon>
        <taxon>Methanobacteriati</taxon>
        <taxon>Methanobacteriota</taxon>
        <taxon>Stenosarchaea group</taxon>
        <taxon>Halobacteria</taxon>
        <taxon>Halobacteriales</taxon>
        <taxon>Haloferacaceae</taxon>
        <taxon>Halopenitus</taxon>
    </lineage>
</organism>
<sequence>MPAFDDATIELTLERYHTRNPDDDSVEERWRVDAAGLDVPCGGVTPERALEMLAESLRDDQDGQADLETLIEADDQEVA</sequence>
<evidence type="ECO:0000313" key="2">
    <source>
        <dbReference type="Proteomes" id="UP000199215"/>
    </source>
</evidence>
<keyword evidence="2" id="KW-1185">Reference proteome</keyword>
<gene>
    <name evidence="1" type="ORF">SAMN05192561_11240</name>
</gene>
<name>A0A1H6JP23_9EURY</name>
<dbReference type="Proteomes" id="UP000199215">
    <property type="component" value="Unassembled WGS sequence"/>
</dbReference>
<dbReference type="RefSeq" id="WP_092817609.1">
    <property type="nucleotide sequence ID" value="NZ_FNWU01000012.1"/>
</dbReference>
<dbReference type="AlphaFoldDB" id="A0A1H6JP23"/>
<dbReference type="OrthoDB" id="342067at2157"/>
<protein>
    <submittedName>
        <fullName evidence="1">Uncharacterized protein</fullName>
    </submittedName>
</protein>
<dbReference type="STRING" id="1267564.SAMN05192561_11240"/>
<proteinExistence type="predicted"/>